<protein>
    <submittedName>
        <fullName evidence="1">Uncharacterized protein</fullName>
    </submittedName>
</protein>
<organism evidence="1 2">
    <name type="scientific">Macroventuria anomochaeta</name>
    <dbReference type="NCBI Taxonomy" id="301207"/>
    <lineage>
        <taxon>Eukaryota</taxon>
        <taxon>Fungi</taxon>
        <taxon>Dikarya</taxon>
        <taxon>Ascomycota</taxon>
        <taxon>Pezizomycotina</taxon>
        <taxon>Dothideomycetes</taxon>
        <taxon>Pleosporomycetidae</taxon>
        <taxon>Pleosporales</taxon>
        <taxon>Pleosporineae</taxon>
        <taxon>Didymellaceae</taxon>
        <taxon>Macroventuria</taxon>
    </lineage>
</organism>
<accession>A0ACB6RWA5</accession>
<dbReference type="Proteomes" id="UP000799754">
    <property type="component" value="Unassembled WGS sequence"/>
</dbReference>
<dbReference type="EMBL" id="MU006726">
    <property type="protein sequence ID" value="KAF2625418.1"/>
    <property type="molecule type" value="Genomic_DNA"/>
</dbReference>
<sequence length="588" mass="66013">MPPDRRVRNGGCWTCKLRRKKCDESRPICGDCNSLKIDCKYGSKPSWMDGGDRQRQKAFSLKEEIKRNAAQKREKAQALNKPTAHAVDHRVNVMSDFTIPRSSSNGQPTVLSDRNERISVSHSRTSNNDELTLMASLPWGHQQHHRSDTLERASANEMNFIMKYLDFIFPALFPHYQSHIFETGRTWLLQLLKKSKIAYHAILGLSCFYFTLALTDAERGAEHMSCKEMRWEEVDQESKRCFVSLRSDVQALDLSSRGTLTTALEKTTLMISITQVIIFEMTMGSFAPWQTHLPAALTLFEEVMASPEARLSHRGQPQSEFASVLLGIGDPLWTNPKPSNHIWSPDQAGFRFCAGLLIFIDVMASVTIRDTPRLLNYHTQILAEIDDGTPVVGDAGVQLSCIVGCHNWVIRSIADISVLDVWKREQIRSNDLSATELNNRAVNISYELDQFIDTTLSRLSSSGNATAFLVWAYAAKLYLSIVTDGWQPSAPKVRASVGEIIALLRTVAPVQMRTLAWPLCVAGCLAQRSEQHLFLGLIVHLPRTLKAGALDDAQHIMRKVWYPKMLLDASTWDLASCFAILGSPILLV</sequence>
<evidence type="ECO:0000313" key="2">
    <source>
        <dbReference type="Proteomes" id="UP000799754"/>
    </source>
</evidence>
<comment type="caution">
    <text evidence="1">The sequence shown here is derived from an EMBL/GenBank/DDBJ whole genome shotgun (WGS) entry which is preliminary data.</text>
</comment>
<name>A0ACB6RWA5_9PLEO</name>
<gene>
    <name evidence="1" type="ORF">BU25DRAFT_346380</name>
</gene>
<evidence type="ECO:0000313" key="1">
    <source>
        <dbReference type="EMBL" id="KAF2625418.1"/>
    </source>
</evidence>
<keyword evidence="2" id="KW-1185">Reference proteome</keyword>
<reference evidence="1" key="1">
    <citation type="journal article" date="2020" name="Stud. Mycol.">
        <title>101 Dothideomycetes genomes: a test case for predicting lifestyles and emergence of pathogens.</title>
        <authorList>
            <person name="Haridas S."/>
            <person name="Albert R."/>
            <person name="Binder M."/>
            <person name="Bloem J."/>
            <person name="Labutti K."/>
            <person name="Salamov A."/>
            <person name="Andreopoulos B."/>
            <person name="Baker S."/>
            <person name="Barry K."/>
            <person name="Bills G."/>
            <person name="Bluhm B."/>
            <person name="Cannon C."/>
            <person name="Castanera R."/>
            <person name="Culley D."/>
            <person name="Daum C."/>
            <person name="Ezra D."/>
            <person name="Gonzalez J."/>
            <person name="Henrissat B."/>
            <person name="Kuo A."/>
            <person name="Liang C."/>
            <person name="Lipzen A."/>
            <person name="Lutzoni F."/>
            <person name="Magnuson J."/>
            <person name="Mondo S."/>
            <person name="Nolan M."/>
            <person name="Ohm R."/>
            <person name="Pangilinan J."/>
            <person name="Park H.-J."/>
            <person name="Ramirez L."/>
            <person name="Alfaro M."/>
            <person name="Sun H."/>
            <person name="Tritt A."/>
            <person name="Yoshinaga Y."/>
            <person name="Zwiers L.-H."/>
            <person name="Turgeon B."/>
            <person name="Goodwin S."/>
            <person name="Spatafora J."/>
            <person name="Crous P."/>
            <person name="Grigoriev I."/>
        </authorList>
    </citation>
    <scope>NUCLEOTIDE SEQUENCE</scope>
    <source>
        <strain evidence="1">CBS 525.71</strain>
    </source>
</reference>
<proteinExistence type="predicted"/>